<sequence>MKMRVKILGIAVVASLLIGAFSVSAYSEKYWFEVQNYLNGTTVFSLDNLSTNTKVKADTLNYDKSISSSKAKFTVNLYKNFINNYPVSTTANNTLYTLGFGTVPAGNYTLNITKNGSEGHWVNGEGTINQ</sequence>
<organism evidence="1 2">
    <name type="scientific">Paenibacillus sabuli</name>
    <dbReference type="NCBI Taxonomy" id="2772509"/>
    <lineage>
        <taxon>Bacteria</taxon>
        <taxon>Bacillati</taxon>
        <taxon>Bacillota</taxon>
        <taxon>Bacilli</taxon>
        <taxon>Bacillales</taxon>
        <taxon>Paenibacillaceae</taxon>
        <taxon>Paenibacillus</taxon>
    </lineage>
</organism>
<comment type="caution">
    <text evidence="1">The sequence shown here is derived from an EMBL/GenBank/DDBJ whole genome shotgun (WGS) entry which is preliminary data.</text>
</comment>
<reference evidence="1" key="1">
    <citation type="submission" date="2020-09" db="EMBL/GenBank/DDBJ databases">
        <title>A novel bacterium of genus Paenibacillus, isolated from South China Sea.</title>
        <authorList>
            <person name="Huang H."/>
            <person name="Mo K."/>
            <person name="Hu Y."/>
        </authorList>
    </citation>
    <scope>NUCLEOTIDE SEQUENCE</scope>
    <source>
        <strain evidence="1">IB182496</strain>
    </source>
</reference>
<evidence type="ECO:0000313" key="2">
    <source>
        <dbReference type="Proteomes" id="UP000621560"/>
    </source>
</evidence>
<dbReference type="RefSeq" id="WP_190917163.1">
    <property type="nucleotide sequence ID" value="NZ_JACXIZ010000016.1"/>
</dbReference>
<dbReference type="Proteomes" id="UP000621560">
    <property type="component" value="Unassembled WGS sequence"/>
</dbReference>
<keyword evidence="2" id="KW-1185">Reference proteome</keyword>
<gene>
    <name evidence="1" type="ORF">IDH44_09955</name>
</gene>
<evidence type="ECO:0000313" key="1">
    <source>
        <dbReference type="EMBL" id="MBD2845512.1"/>
    </source>
</evidence>
<name>A0A927BSJ6_9BACL</name>
<proteinExistence type="predicted"/>
<dbReference type="AlphaFoldDB" id="A0A927BSJ6"/>
<protein>
    <submittedName>
        <fullName evidence="1">Uncharacterized protein</fullName>
    </submittedName>
</protein>
<accession>A0A927BSJ6</accession>
<dbReference type="EMBL" id="JACXIZ010000016">
    <property type="protein sequence ID" value="MBD2845512.1"/>
    <property type="molecule type" value="Genomic_DNA"/>
</dbReference>